<evidence type="ECO:0000259" key="6">
    <source>
        <dbReference type="PROSITE" id="PS50850"/>
    </source>
</evidence>
<dbReference type="InterPro" id="IPR036259">
    <property type="entry name" value="MFS_trans_sf"/>
</dbReference>
<feature type="transmembrane region" description="Helical" evidence="5">
    <location>
        <begin position="21"/>
        <end position="38"/>
    </location>
</feature>
<dbReference type="EMBL" id="JAPJDO010000046">
    <property type="protein sequence ID" value="MCX2940717.1"/>
    <property type="molecule type" value="Genomic_DNA"/>
</dbReference>
<feature type="transmembrane region" description="Helical" evidence="5">
    <location>
        <begin position="240"/>
        <end position="260"/>
    </location>
</feature>
<evidence type="ECO:0000256" key="4">
    <source>
        <dbReference type="ARBA" id="ARBA00023136"/>
    </source>
</evidence>
<feature type="transmembrane region" description="Helical" evidence="5">
    <location>
        <begin position="355"/>
        <end position="376"/>
    </location>
</feature>
<dbReference type="SUPFAM" id="SSF103473">
    <property type="entry name" value="MFS general substrate transporter"/>
    <property type="match status" value="1"/>
</dbReference>
<feature type="domain" description="Major facilitator superfamily (MFS) profile" evidence="6">
    <location>
        <begin position="195"/>
        <end position="396"/>
    </location>
</feature>
<feature type="transmembrane region" description="Helical" evidence="5">
    <location>
        <begin position="293"/>
        <end position="315"/>
    </location>
</feature>
<comment type="caution">
    <text evidence="7">The sequence shown here is derived from an EMBL/GenBank/DDBJ whole genome shotgun (WGS) entry which is preliminary data.</text>
</comment>
<feature type="transmembrane region" description="Helical" evidence="5">
    <location>
        <begin position="327"/>
        <end position="349"/>
    </location>
</feature>
<feature type="transmembrane region" description="Helical" evidence="5">
    <location>
        <begin position="267"/>
        <end position="287"/>
    </location>
</feature>
<keyword evidence="8" id="KW-1185">Reference proteome</keyword>
<comment type="subcellular location">
    <subcellularLocation>
        <location evidence="1">Cell membrane</location>
        <topology evidence="1">Multi-pass membrane protein</topology>
    </subcellularLocation>
</comment>
<name>A0ABT3SPK4_9MYCO</name>
<accession>A0ABT3SPK4</accession>
<evidence type="ECO:0000256" key="5">
    <source>
        <dbReference type="SAM" id="Phobius"/>
    </source>
</evidence>
<evidence type="ECO:0000256" key="3">
    <source>
        <dbReference type="ARBA" id="ARBA00022989"/>
    </source>
</evidence>
<dbReference type="InterPro" id="IPR011701">
    <property type="entry name" value="MFS"/>
</dbReference>
<dbReference type="PROSITE" id="PS50850">
    <property type="entry name" value="MFS"/>
    <property type="match status" value="1"/>
</dbReference>
<keyword evidence="4 5" id="KW-0472">Membrane</keyword>
<keyword evidence="3 5" id="KW-1133">Transmembrane helix</keyword>
<feature type="transmembrane region" description="Helical" evidence="5">
    <location>
        <begin position="209"/>
        <end position="234"/>
    </location>
</feature>
<evidence type="ECO:0000313" key="8">
    <source>
        <dbReference type="Proteomes" id="UP001300745"/>
    </source>
</evidence>
<dbReference type="RefSeq" id="WP_266000579.1">
    <property type="nucleotide sequence ID" value="NZ_JAPJDN010000046.1"/>
</dbReference>
<feature type="transmembrane region" description="Helical" evidence="5">
    <location>
        <begin position="102"/>
        <end position="125"/>
    </location>
</feature>
<dbReference type="InterPro" id="IPR020846">
    <property type="entry name" value="MFS_dom"/>
</dbReference>
<evidence type="ECO:0000313" key="7">
    <source>
        <dbReference type="EMBL" id="MCX2940717.1"/>
    </source>
</evidence>
<proteinExistence type="predicted"/>
<gene>
    <name evidence="7" type="ORF">ORI27_28910</name>
</gene>
<dbReference type="Gene3D" id="1.20.1250.20">
    <property type="entry name" value="MFS general substrate transporter like domains"/>
    <property type="match status" value="1"/>
</dbReference>
<dbReference type="Proteomes" id="UP001300745">
    <property type="component" value="Unassembled WGS sequence"/>
</dbReference>
<sequence length="396" mass="39833">MRAYVELVRVPGVVNVTASQLFARLPLGMLSLAILLHVQARTGSYAIAGAVVACTSIGEAVAMPMTARLLGRIGMMATLVSAALLNGISMAALALAHAPAAVLMGLGFLIGASVPPLLPAVRTLYPQMVPGEGIRALFALDTTAQELIWVVGPVAATFLASAVSTALPLLFSAAVTVAGTAWFLLSARSFRPRLIRSAAAFGRVLANRAVILAMVVSLALVASFMALEVGVLALYGDHKLSAGVALAVASLGSLVGGVLFGHRRLGVRGLVVAMTVVAVGTVLFGLVDGFALQLAALFASGLGFAPALAALYVMVSRETDEHSTAEAFGWLNSGALAGGAMGTALGGVIADAHGAFGVVVTAALLALVAAATPLVARIGGPVSGLSTEPRRISAGV</sequence>
<dbReference type="PANTHER" id="PTHR23542">
    <property type="match status" value="1"/>
</dbReference>
<feature type="transmembrane region" description="Helical" evidence="5">
    <location>
        <begin position="169"/>
        <end position="188"/>
    </location>
</feature>
<organism evidence="7 8">
    <name type="scientific">Mycobacterium pinniadriaticum</name>
    <dbReference type="NCBI Taxonomy" id="2994102"/>
    <lineage>
        <taxon>Bacteria</taxon>
        <taxon>Bacillati</taxon>
        <taxon>Actinomycetota</taxon>
        <taxon>Actinomycetes</taxon>
        <taxon>Mycobacteriales</taxon>
        <taxon>Mycobacteriaceae</taxon>
        <taxon>Mycobacterium</taxon>
    </lineage>
</organism>
<dbReference type="PRINTS" id="PR01036">
    <property type="entry name" value="TCRTETB"/>
</dbReference>
<feature type="transmembrane region" description="Helical" evidence="5">
    <location>
        <begin position="74"/>
        <end position="96"/>
    </location>
</feature>
<evidence type="ECO:0000256" key="2">
    <source>
        <dbReference type="ARBA" id="ARBA00022692"/>
    </source>
</evidence>
<reference evidence="7 8" key="1">
    <citation type="submission" date="2022-11" db="EMBL/GenBank/DDBJ databases">
        <title>Mycobacterium sp. nov.</title>
        <authorList>
            <person name="Papic B."/>
            <person name="Spicic S."/>
            <person name="Duvnjak S."/>
        </authorList>
    </citation>
    <scope>NUCLEOTIDE SEQUENCE [LARGE SCALE GENOMIC DNA]</scope>
    <source>
        <strain evidence="7 8">CVI_P4</strain>
    </source>
</reference>
<dbReference type="Pfam" id="PF07690">
    <property type="entry name" value="MFS_1"/>
    <property type="match status" value="1"/>
</dbReference>
<keyword evidence="2 5" id="KW-0812">Transmembrane</keyword>
<dbReference type="PANTHER" id="PTHR23542:SF1">
    <property type="entry name" value="MAJOR FACILITATOR SUPERFAMILY (MFS) PROFILE DOMAIN-CONTAINING PROTEIN"/>
    <property type="match status" value="1"/>
</dbReference>
<evidence type="ECO:0000256" key="1">
    <source>
        <dbReference type="ARBA" id="ARBA00004651"/>
    </source>
</evidence>
<protein>
    <submittedName>
        <fullName evidence="7">MFS transporter</fullName>
    </submittedName>
</protein>